<gene>
    <name evidence="3" type="ORF">SAMN04488544_0899</name>
</gene>
<dbReference type="AlphaFoldDB" id="A0A1H2LVF8"/>
<evidence type="ECO:0000256" key="1">
    <source>
        <dbReference type="SAM" id="MobiDB-lite"/>
    </source>
</evidence>
<dbReference type="PANTHER" id="PTHR30383:SF5">
    <property type="entry name" value="SGNH HYDROLASE-TYPE ESTERASE DOMAIN-CONTAINING PROTEIN"/>
    <property type="match status" value="1"/>
</dbReference>
<feature type="domain" description="SGNH hydrolase-type esterase" evidence="2">
    <location>
        <begin position="59"/>
        <end position="264"/>
    </location>
</feature>
<name>A0A1H2LVF8_9ACTN</name>
<keyword evidence="4" id="KW-1185">Reference proteome</keyword>
<evidence type="ECO:0000259" key="2">
    <source>
        <dbReference type="Pfam" id="PF13472"/>
    </source>
</evidence>
<sequence>MTAGCGTAEASSSGSGAASPSGAASSTPAAPAAAAPSVSSASPARPSPSPGSTLRVVGLGDSVTSGYHCDCDDYVTGFAHLLAKQDDIRVHATNDGEAGSTSDGLADELEGTGDDDRDLQDDVAGADVVVITMGANDLAPALDSFREGSCDASCYDPQVAQMQTDLGRVLDRVQTLDHGHARVLVTTYWNVFTDGDVARHAERSGYLAWSDTVTRQANAAITAVASAHRATLVDLYAPFKGDGSDDPTGLLADDGDHPDAAGTALISRAVLEAYEEH</sequence>
<reference evidence="4" key="1">
    <citation type="submission" date="2016-10" db="EMBL/GenBank/DDBJ databases">
        <authorList>
            <person name="Varghese N."/>
            <person name="Submissions S."/>
        </authorList>
    </citation>
    <scope>NUCLEOTIDE SEQUENCE [LARGE SCALE GENOMIC DNA]</scope>
    <source>
        <strain evidence="4">DSM 21743</strain>
    </source>
</reference>
<accession>A0A1H2LVF8</accession>
<dbReference type="InterPro" id="IPR051532">
    <property type="entry name" value="Ester_Hydrolysis_Enzymes"/>
</dbReference>
<dbReference type="PANTHER" id="PTHR30383">
    <property type="entry name" value="THIOESTERASE 1/PROTEASE 1/LYSOPHOSPHOLIPASE L1"/>
    <property type="match status" value="1"/>
</dbReference>
<evidence type="ECO:0000313" key="3">
    <source>
        <dbReference type="EMBL" id="SDU84832.1"/>
    </source>
</evidence>
<feature type="region of interest" description="Disordered" evidence="1">
    <location>
        <begin position="93"/>
        <end position="119"/>
    </location>
</feature>
<dbReference type="Gene3D" id="3.40.50.1110">
    <property type="entry name" value="SGNH hydrolase"/>
    <property type="match status" value="1"/>
</dbReference>
<dbReference type="Proteomes" id="UP000198825">
    <property type="component" value="Chromosome I"/>
</dbReference>
<organism evidence="3 4">
    <name type="scientific">Microlunatus sagamiharensis</name>
    <dbReference type="NCBI Taxonomy" id="546874"/>
    <lineage>
        <taxon>Bacteria</taxon>
        <taxon>Bacillati</taxon>
        <taxon>Actinomycetota</taxon>
        <taxon>Actinomycetes</taxon>
        <taxon>Propionibacteriales</taxon>
        <taxon>Propionibacteriaceae</taxon>
        <taxon>Microlunatus</taxon>
    </lineage>
</organism>
<dbReference type="Pfam" id="PF13472">
    <property type="entry name" value="Lipase_GDSL_2"/>
    <property type="match status" value="1"/>
</dbReference>
<dbReference type="EMBL" id="LT629799">
    <property type="protein sequence ID" value="SDU84832.1"/>
    <property type="molecule type" value="Genomic_DNA"/>
</dbReference>
<dbReference type="GO" id="GO:0004622">
    <property type="term" value="F:phosphatidylcholine lysophospholipase activity"/>
    <property type="evidence" value="ECO:0007669"/>
    <property type="project" value="TreeGrafter"/>
</dbReference>
<dbReference type="InterPro" id="IPR013830">
    <property type="entry name" value="SGNH_hydro"/>
</dbReference>
<proteinExistence type="predicted"/>
<feature type="compositionally biased region" description="Acidic residues" evidence="1">
    <location>
        <begin position="105"/>
        <end position="119"/>
    </location>
</feature>
<feature type="compositionally biased region" description="Low complexity" evidence="1">
    <location>
        <begin position="1"/>
        <end position="44"/>
    </location>
</feature>
<dbReference type="InterPro" id="IPR036514">
    <property type="entry name" value="SGNH_hydro_sf"/>
</dbReference>
<dbReference type="STRING" id="546874.SAMN04488544_0899"/>
<evidence type="ECO:0000313" key="4">
    <source>
        <dbReference type="Proteomes" id="UP000198825"/>
    </source>
</evidence>
<dbReference type="SUPFAM" id="SSF52266">
    <property type="entry name" value="SGNH hydrolase"/>
    <property type="match status" value="1"/>
</dbReference>
<protein>
    <submittedName>
        <fullName evidence="3">Lysophospholipase L1</fullName>
    </submittedName>
</protein>
<feature type="region of interest" description="Disordered" evidence="1">
    <location>
        <begin position="1"/>
        <end position="53"/>
    </location>
</feature>